<sequence length="89" mass="9834">MRVTGEEEAAMHGSGCPKLVADGSGHPRAHASWIRWPPPLPLRYTEEKKRLPPGRQGEEEAAPTAPCRGEEEAATTVSHRAGEKKRQRR</sequence>
<evidence type="ECO:0000313" key="3">
    <source>
        <dbReference type="Proteomes" id="UP000007015"/>
    </source>
</evidence>
<dbReference type="Gramene" id="BGIOSGA008506-TA">
    <property type="protein sequence ID" value="BGIOSGA008506-PA"/>
    <property type="gene ID" value="BGIOSGA008506"/>
</dbReference>
<reference evidence="2 3" key="1">
    <citation type="journal article" date="2005" name="PLoS Biol.">
        <title>The genomes of Oryza sativa: a history of duplications.</title>
        <authorList>
            <person name="Yu J."/>
            <person name="Wang J."/>
            <person name="Lin W."/>
            <person name="Li S."/>
            <person name="Li H."/>
            <person name="Zhou J."/>
            <person name="Ni P."/>
            <person name="Dong W."/>
            <person name="Hu S."/>
            <person name="Zeng C."/>
            <person name="Zhang J."/>
            <person name="Zhang Y."/>
            <person name="Li R."/>
            <person name="Xu Z."/>
            <person name="Li S."/>
            <person name="Li X."/>
            <person name="Zheng H."/>
            <person name="Cong L."/>
            <person name="Lin L."/>
            <person name="Yin J."/>
            <person name="Geng J."/>
            <person name="Li G."/>
            <person name="Shi J."/>
            <person name="Liu J."/>
            <person name="Lv H."/>
            <person name="Li J."/>
            <person name="Wang J."/>
            <person name="Deng Y."/>
            <person name="Ran L."/>
            <person name="Shi X."/>
            <person name="Wang X."/>
            <person name="Wu Q."/>
            <person name="Li C."/>
            <person name="Ren X."/>
            <person name="Wang J."/>
            <person name="Wang X."/>
            <person name="Li D."/>
            <person name="Liu D."/>
            <person name="Zhang X."/>
            <person name="Ji Z."/>
            <person name="Zhao W."/>
            <person name="Sun Y."/>
            <person name="Zhang Z."/>
            <person name="Bao J."/>
            <person name="Han Y."/>
            <person name="Dong L."/>
            <person name="Ji J."/>
            <person name="Chen P."/>
            <person name="Wu S."/>
            <person name="Liu J."/>
            <person name="Xiao Y."/>
            <person name="Bu D."/>
            <person name="Tan J."/>
            <person name="Yang L."/>
            <person name="Ye C."/>
            <person name="Zhang J."/>
            <person name="Xu J."/>
            <person name="Zhou Y."/>
            <person name="Yu Y."/>
            <person name="Zhang B."/>
            <person name="Zhuang S."/>
            <person name="Wei H."/>
            <person name="Liu B."/>
            <person name="Lei M."/>
            <person name="Yu H."/>
            <person name="Li Y."/>
            <person name="Xu H."/>
            <person name="Wei S."/>
            <person name="He X."/>
            <person name="Fang L."/>
            <person name="Zhang Z."/>
            <person name="Zhang Y."/>
            <person name="Huang X."/>
            <person name="Su Z."/>
            <person name="Tong W."/>
            <person name="Li J."/>
            <person name="Tong Z."/>
            <person name="Li S."/>
            <person name="Ye J."/>
            <person name="Wang L."/>
            <person name="Fang L."/>
            <person name="Lei T."/>
            <person name="Chen C."/>
            <person name="Chen H."/>
            <person name="Xu Z."/>
            <person name="Li H."/>
            <person name="Huang H."/>
            <person name="Zhang F."/>
            <person name="Xu H."/>
            <person name="Li N."/>
            <person name="Zhao C."/>
            <person name="Li S."/>
            <person name="Dong L."/>
            <person name="Huang Y."/>
            <person name="Li L."/>
            <person name="Xi Y."/>
            <person name="Qi Q."/>
            <person name="Li W."/>
            <person name="Zhang B."/>
            <person name="Hu W."/>
            <person name="Zhang Y."/>
            <person name="Tian X."/>
            <person name="Jiao Y."/>
            <person name="Liang X."/>
            <person name="Jin J."/>
            <person name="Gao L."/>
            <person name="Zheng W."/>
            <person name="Hao B."/>
            <person name="Liu S."/>
            <person name="Wang W."/>
            <person name="Yuan L."/>
            <person name="Cao M."/>
            <person name="McDermott J."/>
            <person name="Samudrala R."/>
            <person name="Wang J."/>
            <person name="Wong G.K."/>
            <person name="Yang H."/>
        </authorList>
    </citation>
    <scope>NUCLEOTIDE SEQUENCE [LARGE SCALE GENOMIC DNA]</scope>
    <source>
        <strain evidence="3">cv. 93-11</strain>
    </source>
</reference>
<name>A2X6J0_ORYSI</name>
<accession>A2X6J0</accession>
<evidence type="ECO:0000256" key="1">
    <source>
        <dbReference type="SAM" id="MobiDB-lite"/>
    </source>
</evidence>
<feature type="region of interest" description="Disordered" evidence="1">
    <location>
        <begin position="1"/>
        <end position="89"/>
    </location>
</feature>
<evidence type="ECO:0000313" key="2">
    <source>
        <dbReference type="EMBL" id="EAY86450.1"/>
    </source>
</evidence>
<dbReference type="EMBL" id="CM000127">
    <property type="protein sequence ID" value="EAY86450.1"/>
    <property type="molecule type" value="Genomic_DNA"/>
</dbReference>
<dbReference type="Proteomes" id="UP000007015">
    <property type="component" value="Chromosome 2"/>
</dbReference>
<keyword evidence="3" id="KW-1185">Reference proteome</keyword>
<gene>
    <name evidence="2" type="ORF">OsI_07832</name>
</gene>
<protein>
    <submittedName>
        <fullName evidence="2">Uncharacterized protein</fullName>
    </submittedName>
</protein>
<dbReference type="HOGENOM" id="CLU_2458727_0_0_1"/>
<organism evidence="2 3">
    <name type="scientific">Oryza sativa subsp. indica</name>
    <name type="common">Rice</name>
    <dbReference type="NCBI Taxonomy" id="39946"/>
    <lineage>
        <taxon>Eukaryota</taxon>
        <taxon>Viridiplantae</taxon>
        <taxon>Streptophyta</taxon>
        <taxon>Embryophyta</taxon>
        <taxon>Tracheophyta</taxon>
        <taxon>Spermatophyta</taxon>
        <taxon>Magnoliopsida</taxon>
        <taxon>Liliopsida</taxon>
        <taxon>Poales</taxon>
        <taxon>Poaceae</taxon>
        <taxon>BOP clade</taxon>
        <taxon>Oryzoideae</taxon>
        <taxon>Oryzeae</taxon>
        <taxon>Oryzinae</taxon>
        <taxon>Oryza</taxon>
        <taxon>Oryza sativa</taxon>
    </lineage>
</organism>
<proteinExistence type="predicted"/>
<dbReference type="AlphaFoldDB" id="A2X6J0"/>